<dbReference type="Proteomes" id="UP000436047">
    <property type="component" value="Unassembled WGS sequence"/>
</dbReference>
<protein>
    <submittedName>
        <fullName evidence="2">Type IV secretory system conjugative DNA transfer family protein</fullName>
    </submittedName>
</protein>
<keyword evidence="1" id="KW-0472">Membrane</keyword>
<keyword evidence="1" id="KW-1133">Transmembrane helix</keyword>
<evidence type="ECO:0000313" key="2">
    <source>
        <dbReference type="EMBL" id="MSS87214.1"/>
    </source>
</evidence>
<dbReference type="InterPro" id="IPR027417">
    <property type="entry name" value="P-loop_NTPase"/>
</dbReference>
<gene>
    <name evidence="2" type="ORF">FYJ45_02285</name>
</gene>
<evidence type="ECO:0000313" key="3">
    <source>
        <dbReference type="Proteomes" id="UP000436047"/>
    </source>
</evidence>
<dbReference type="InterPro" id="IPR003688">
    <property type="entry name" value="TraG/VirD4"/>
</dbReference>
<dbReference type="SUPFAM" id="SSF52540">
    <property type="entry name" value="P-loop containing nucleoside triphosphate hydrolases"/>
    <property type="match status" value="1"/>
</dbReference>
<dbReference type="AlphaFoldDB" id="A0A6N7WBX3"/>
<dbReference type="Pfam" id="PF02534">
    <property type="entry name" value="T4SS-DNA_transf"/>
    <property type="match status" value="1"/>
</dbReference>
<comment type="caution">
    <text evidence="2">The sequence shown here is derived from an EMBL/GenBank/DDBJ whole genome shotgun (WGS) entry which is preliminary data.</text>
</comment>
<dbReference type="RefSeq" id="WP_154463295.1">
    <property type="nucleotide sequence ID" value="NZ_VUMI01000003.1"/>
</dbReference>
<name>A0A6N7WBX3_9FIRM</name>
<organism evidence="2 3">
    <name type="scientific">Eisenbergiella porci</name>
    <dbReference type="NCBI Taxonomy" id="2652274"/>
    <lineage>
        <taxon>Bacteria</taxon>
        <taxon>Bacillati</taxon>
        <taxon>Bacillota</taxon>
        <taxon>Clostridia</taxon>
        <taxon>Lachnospirales</taxon>
        <taxon>Lachnospiraceae</taxon>
        <taxon>Eisenbergiella</taxon>
    </lineage>
</organism>
<feature type="transmembrane region" description="Helical" evidence="1">
    <location>
        <begin position="12"/>
        <end position="33"/>
    </location>
</feature>
<dbReference type="GO" id="GO:0016020">
    <property type="term" value="C:membrane"/>
    <property type="evidence" value="ECO:0007669"/>
    <property type="project" value="InterPro"/>
</dbReference>
<dbReference type="Gene3D" id="3.40.50.300">
    <property type="entry name" value="P-loop containing nucleotide triphosphate hydrolases"/>
    <property type="match status" value="1"/>
</dbReference>
<accession>A0A6N7WBX3</accession>
<evidence type="ECO:0000256" key="1">
    <source>
        <dbReference type="SAM" id="Phobius"/>
    </source>
</evidence>
<dbReference type="GeneID" id="86051916"/>
<dbReference type="CDD" id="cd01127">
    <property type="entry name" value="TrwB_TraG_TraD_VirD4"/>
    <property type="match status" value="1"/>
</dbReference>
<dbReference type="EMBL" id="VUMI01000003">
    <property type="protein sequence ID" value="MSS87214.1"/>
    <property type="molecule type" value="Genomic_DNA"/>
</dbReference>
<proteinExistence type="predicted"/>
<keyword evidence="1" id="KW-0812">Transmembrane</keyword>
<reference evidence="2 3" key="1">
    <citation type="submission" date="2019-08" db="EMBL/GenBank/DDBJ databases">
        <title>In-depth cultivation of the pig gut microbiome towards novel bacterial diversity and tailored functional studies.</title>
        <authorList>
            <person name="Wylensek D."/>
            <person name="Hitch T.C.A."/>
            <person name="Clavel T."/>
        </authorList>
    </citation>
    <scope>NUCLEOTIDE SEQUENCE [LARGE SCALE GENOMIC DNA]</scope>
    <source>
        <strain evidence="2 3">WCA-389-WT-23B</strain>
    </source>
</reference>
<keyword evidence="3" id="KW-1185">Reference proteome</keyword>
<feature type="transmembrane region" description="Helical" evidence="1">
    <location>
        <begin position="63"/>
        <end position="83"/>
    </location>
</feature>
<sequence length="257" mass="28291">MKKLPKINTAKLLKAALPYIFIGLIATKLGQAYRMASGADVLDKILGAFLKIGEAFANPLPSIHPFDLLVGTACGVLVWFIVYQKAKNARKYRRGAEYGTARWGTEKDIEPFIDPDFSQNILLSDSERLTLGKIAAPEKRNVNLNVLVIGGSGSGKTRYHIKPNLLQMNASYVCSDPKGTVIEEVGRALVRGGYKIKVLNTIDFSCSMHYNPFVYLHSETDILTLVTVIMTNTQGEAKGGDDFWQKAEALLYCCPAN</sequence>